<dbReference type="Gene3D" id="3.10.450.50">
    <property type="match status" value="1"/>
</dbReference>
<evidence type="ECO:0000256" key="1">
    <source>
        <dbReference type="ARBA" id="ARBA00010839"/>
    </source>
</evidence>
<organism evidence="4 5">
    <name type="scientific">Candidatus Aphodousia faecigallinarum</name>
    <dbReference type="NCBI Taxonomy" id="2840677"/>
    <lineage>
        <taxon>Bacteria</taxon>
        <taxon>Pseudomonadati</taxon>
        <taxon>Pseudomonadota</taxon>
        <taxon>Betaproteobacteria</taxon>
        <taxon>Burkholderiales</taxon>
        <taxon>Sutterellaceae</taxon>
        <taxon>Sutterellaceae incertae sedis</taxon>
        <taxon>Candidatus Aphodousia</taxon>
    </lineage>
</organism>
<dbReference type="EMBL" id="DVMY01000052">
    <property type="protein sequence ID" value="HIU37215.1"/>
    <property type="molecule type" value="Genomic_DNA"/>
</dbReference>
<dbReference type="HAMAP" id="MF_00612">
    <property type="entry name" value="UPF0225"/>
    <property type="match status" value="1"/>
</dbReference>
<reference evidence="4" key="2">
    <citation type="journal article" date="2021" name="PeerJ">
        <title>Extensive microbial diversity within the chicken gut microbiome revealed by metagenomics and culture.</title>
        <authorList>
            <person name="Gilroy R."/>
            <person name="Ravi A."/>
            <person name="Getino M."/>
            <person name="Pursley I."/>
            <person name="Horton D.L."/>
            <person name="Alikhan N.F."/>
            <person name="Baker D."/>
            <person name="Gharbi K."/>
            <person name="Hall N."/>
            <person name="Watson M."/>
            <person name="Adriaenssens E.M."/>
            <person name="Foster-Nyarko E."/>
            <person name="Jarju S."/>
            <person name="Secka A."/>
            <person name="Antonio M."/>
            <person name="Oren A."/>
            <person name="Chaudhuri R.R."/>
            <person name="La Ragione R."/>
            <person name="Hildebrand F."/>
            <person name="Pallen M.J."/>
        </authorList>
    </citation>
    <scope>NUCLEOTIDE SEQUENCE</scope>
    <source>
        <strain evidence="4">7463</strain>
    </source>
</reference>
<dbReference type="PANTHER" id="PTHR33747">
    <property type="entry name" value="UPF0225 PROTEIN SCO1677"/>
    <property type="match status" value="1"/>
</dbReference>
<dbReference type="Proteomes" id="UP000824083">
    <property type="component" value="Unassembled WGS sequence"/>
</dbReference>
<reference evidence="4" key="1">
    <citation type="submission" date="2020-10" db="EMBL/GenBank/DDBJ databases">
        <authorList>
            <person name="Gilroy R."/>
        </authorList>
    </citation>
    <scope>NUCLEOTIDE SEQUENCE</scope>
    <source>
        <strain evidence="4">7463</strain>
    </source>
</reference>
<accession>A0A9D1IHW6</accession>
<evidence type="ECO:0000259" key="3">
    <source>
        <dbReference type="Pfam" id="PF17775"/>
    </source>
</evidence>
<dbReference type="SUPFAM" id="SSF54427">
    <property type="entry name" value="NTF2-like"/>
    <property type="match status" value="1"/>
</dbReference>
<dbReference type="PANTHER" id="PTHR33747:SF1">
    <property type="entry name" value="ADENYLATE CYCLASE-ASSOCIATED CAP C-TERMINAL DOMAIN-CONTAINING PROTEIN"/>
    <property type="match status" value="1"/>
</dbReference>
<dbReference type="Pfam" id="PF02810">
    <property type="entry name" value="SEC-C"/>
    <property type="match status" value="1"/>
</dbReference>
<evidence type="ECO:0000313" key="5">
    <source>
        <dbReference type="Proteomes" id="UP000824083"/>
    </source>
</evidence>
<dbReference type="InterPro" id="IPR004027">
    <property type="entry name" value="SEC_C_motif"/>
</dbReference>
<protein>
    <recommendedName>
        <fullName evidence="2">UPF0225 protein IAC56_02950</fullName>
    </recommendedName>
</protein>
<dbReference type="AlphaFoldDB" id="A0A9D1IHW6"/>
<proteinExistence type="inferred from homology"/>
<comment type="caution">
    <text evidence="4">The sequence shown here is derived from an EMBL/GenBank/DDBJ whole genome shotgun (WGS) entry which is preliminary data.</text>
</comment>
<name>A0A9D1IHW6_9BURK</name>
<evidence type="ECO:0000313" key="4">
    <source>
        <dbReference type="EMBL" id="HIU37215.1"/>
    </source>
</evidence>
<dbReference type="InterPro" id="IPR032710">
    <property type="entry name" value="NTF2-like_dom_sf"/>
</dbReference>
<sequence>MKKKKVPALCPCGSQLDYKDCCGRFHDGLLAPDALSLMKSRYSAFVYKRADYLLKTWHESTCPQQLDLTDPIKWLGLEIVSFATEGSQATVSFIARGKINGRAFRQAEKSRFVKENNQWFYVDGEVTDDHAQ</sequence>
<dbReference type="Pfam" id="PF17775">
    <property type="entry name" value="YchJ_M-like"/>
    <property type="match status" value="1"/>
</dbReference>
<gene>
    <name evidence="4" type="ORF">IAC56_02950</name>
</gene>
<feature type="domain" description="YchJ-like middle NTF2-like" evidence="3">
    <location>
        <begin position="34"/>
        <end position="124"/>
    </location>
</feature>
<dbReference type="InterPro" id="IPR023006">
    <property type="entry name" value="YchJ-like"/>
</dbReference>
<comment type="similarity">
    <text evidence="1 2">Belongs to the UPF0225 family.</text>
</comment>
<evidence type="ECO:0000256" key="2">
    <source>
        <dbReference type="HAMAP-Rule" id="MF_00612"/>
    </source>
</evidence>
<dbReference type="InterPro" id="IPR048469">
    <property type="entry name" value="YchJ-like_M"/>
</dbReference>